<dbReference type="GO" id="GO:0046653">
    <property type="term" value="P:tetrahydrofolate metabolic process"/>
    <property type="evidence" value="ECO:0007669"/>
    <property type="project" value="TreeGrafter"/>
</dbReference>
<dbReference type="KEGG" id="mtar:DF168_00923"/>
<evidence type="ECO:0000256" key="2">
    <source>
        <dbReference type="ARBA" id="ARBA00022723"/>
    </source>
</evidence>
<dbReference type="PANTHER" id="PTHR45833">
    <property type="entry name" value="METHIONINE SYNTHASE"/>
    <property type="match status" value="1"/>
</dbReference>
<comment type="similarity">
    <text evidence="1">Belongs to the methylamine corrinoid protein family.</text>
</comment>
<accession>A0A2Z4ACB2</accession>
<dbReference type="InterPro" id="IPR006158">
    <property type="entry name" value="Cobalamin-bd"/>
</dbReference>
<dbReference type="Pfam" id="PF02310">
    <property type="entry name" value="B12-binding"/>
    <property type="match status" value="1"/>
</dbReference>
<dbReference type="Pfam" id="PF02607">
    <property type="entry name" value="B12-binding_2"/>
    <property type="match status" value="1"/>
</dbReference>
<dbReference type="CDD" id="cd02070">
    <property type="entry name" value="corrinoid_protein_B12-BD"/>
    <property type="match status" value="1"/>
</dbReference>
<gene>
    <name evidence="6" type="primary">metH</name>
    <name evidence="6" type="ORF">DF168_00923</name>
</gene>
<proteinExistence type="inferred from homology"/>
<dbReference type="GO" id="GO:0031419">
    <property type="term" value="F:cobalamin binding"/>
    <property type="evidence" value="ECO:0007669"/>
    <property type="project" value="InterPro"/>
</dbReference>
<dbReference type="InterPro" id="IPR003759">
    <property type="entry name" value="Cbl-bd_cap"/>
</dbReference>
<protein>
    <submittedName>
        <fullName evidence="6">Methionine synthase</fullName>
        <ecNumber evidence="6">2.1.1.13</ecNumber>
    </submittedName>
</protein>
<dbReference type="GO" id="GO:0005829">
    <property type="term" value="C:cytosol"/>
    <property type="evidence" value="ECO:0007669"/>
    <property type="project" value="TreeGrafter"/>
</dbReference>
<feature type="domain" description="B12-binding" evidence="4">
    <location>
        <begin position="124"/>
        <end position="254"/>
    </location>
</feature>
<dbReference type="AlphaFoldDB" id="A0A2Z4ACB2"/>
<keyword evidence="6" id="KW-0808">Transferase</keyword>
<evidence type="ECO:0000256" key="1">
    <source>
        <dbReference type="ARBA" id="ARBA00010854"/>
    </source>
</evidence>
<evidence type="ECO:0000259" key="5">
    <source>
        <dbReference type="PROSITE" id="PS51337"/>
    </source>
</evidence>
<keyword evidence="3" id="KW-0170">Cobalt</keyword>
<dbReference type="Gene3D" id="1.10.1240.10">
    <property type="entry name" value="Methionine synthase domain"/>
    <property type="match status" value="1"/>
</dbReference>
<feature type="domain" description="B12-binding N-terminal" evidence="5">
    <location>
        <begin position="30"/>
        <end position="124"/>
    </location>
</feature>
<dbReference type="GO" id="GO:0046872">
    <property type="term" value="F:metal ion binding"/>
    <property type="evidence" value="ECO:0007669"/>
    <property type="project" value="UniProtKB-KW"/>
</dbReference>
<dbReference type="Gene3D" id="3.40.50.280">
    <property type="entry name" value="Cobalamin-binding domain"/>
    <property type="match status" value="1"/>
</dbReference>
<organism evidence="6 7">
    <name type="scientific">Candidatus Moanibacter tarae</name>
    <dbReference type="NCBI Taxonomy" id="2200854"/>
    <lineage>
        <taxon>Bacteria</taxon>
        <taxon>Pseudomonadati</taxon>
        <taxon>Verrucomicrobiota</taxon>
        <taxon>Opitutia</taxon>
        <taxon>Puniceicoccales</taxon>
        <taxon>Puniceicoccales incertae sedis</taxon>
        <taxon>Candidatus Moanibacter</taxon>
    </lineage>
</organism>
<dbReference type="FunFam" id="3.40.50.280:FF:000003">
    <property type="entry name" value="Dimethylamine methyltransferase corrinoid protein"/>
    <property type="match status" value="1"/>
</dbReference>
<evidence type="ECO:0000313" key="7">
    <source>
        <dbReference type="Proteomes" id="UP000247465"/>
    </source>
</evidence>
<dbReference type="InterPro" id="IPR036724">
    <property type="entry name" value="Cobalamin-bd_sf"/>
</dbReference>
<dbReference type="SUPFAM" id="SSF52242">
    <property type="entry name" value="Cobalamin (vitamin B12)-binding domain"/>
    <property type="match status" value="1"/>
</dbReference>
<dbReference type="PROSITE" id="PS51337">
    <property type="entry name" value="B12_BINDING_NTER"/>
    <property type="match status" value="1"/>
</dbReference>
<evidence type="ECO:0000259" key="4">
    <source>
        <dbReference type="PROSITE" id="PS51332"/>
    </source>
</evidence>
<sequence length="254" mass="27569">MPEISDIENEFIRDEIEEFIERPDEIERTVSTFAKARPEMQTIAAALIDGDNHTVDQLTRKALDSGIAALEVMDFGLIAGMGIVGIKFRENFIFVPEVLACARAMKAGMTHIEPILSASGIEPVGTVVMGTVKGDLHDIGKNLCIMMLRGAGFVVHDLGVDTSFDEFMEAVEEHEARLMGMSALLTTTMPYMGTTIEAFIDEDIRDDVKIMVGGAPVTQEFADDMGADGYGKDALACVELAKSLLDEAARDTSL</sequence>
<dbReference type="GO" id="GO:0008705">
    <property type="term" value="F:methionine synthase activity"/>
    <property type="evidence" value="ECO:0007669"/>
    <property type="project" value="UniProtKB-EC"/>
</dbReference>
<dbReference type="Proteomes" id="UP000247465">
    <property type="component" value="Chromosome"/>
</dbReference>
<reference evidence="6 7" key="1">
    <citation type="submission" date="2018-06" db="EMBL/GenBank/DDBJ databases">
        <title>Draft Genome Sequence of a Novel Marine Bacterium Related to the Verrucomicrobia.</title>
        <authorList>
            <person name="Vosseberg J."/>
            <person name="Martijn J."/>
            <person name="Ettema T.J.G."/>
        </authorList>
    </citation>
    <scope>NUCLEOTIDE SEQUENCE [LARGE SCALE GENOMIC DNA]</scope>
    <source>
        <strain evidence="6">TARA_B100001123</strain>
    </source>
</reference>
<dbReference type="SMART" id="SM01018">
    <property type="entry name" value="B12-binding_2"/>
    <property type="match status" value="1"/>
</dbReference>
<dbReference type="EMBL" id="CP029803">
    <property type="protein sequence ID" value="AWT59729.1"/>
    <property type="molecule type" value="Genomic_DNA"/>
</dbReference>
<dbReference type="SUPFAM" id="SSF47644">
    <property type="entry name" value="Methionine synthase domain"/>
    <property type="match status" value="1"/>
</dbReference>
<dbReference type="GO" id="GO:0032259">
    <property type="term" value="P:methylation"/>
    <property type="evidence" value="ECO:0007669"/>
    <property type="project" value="UniProtKB-KW"/>
</dbReference>
<dbReference type="GO" id="GO:0050667">
    <property type="term" value="P:homocysteine metabolic process"/>
    <property type="evidence" value="ECO:0007669"/>
    <property type="project" value="TreeGrafter"/>
</dbReference>
<dbReference type="PROSITE" id="PS51332">
    <property type="entry name" value="B12_BINDING"/>
    <property type="match status" value="1"/>
</dbReference>
<name>A0A2Z4ACB2_9BACT</name>
<dbReference type="InterPro" id="IPR050554">
    <property type="entry name" value="Met_Synthase/Corrinoid"/>
</dbReference>
<keyword evidence="2" id="KW-0479">Metal-binding</keyword>
<evidence type="ECO:0000256" key="3">
    <source>
        <dbReference type="ARBA" id="ARBA00023285"/>
    </source>
</evidence>
<dbReference type="EC" id="2.1.1.13" evidence="6"/>
<dbReference type="InterPro" id="IPR036594">
    <property type="entry name" value="Meth_synthase_dom"/>
</dbReference>
<keyword evidence="6" id="KW-0489">Methyltransferase</keyword>
<dbReference type="PANTHER" id="PTHR45833:SF1">
    <property type="entry name" value="METHIONINE SYNTHASE"/>
    <property type="match status" value="1"/>
</dbReference>
<evidence type="ECO:0000313" key="6">
    <source>
        <dbReference type="EMBL" id="AWT59729.1"/>
    </source>
</evidence>